<dbReference type="Proteomes" id="UP001604336">
    <property type="component" value="Unassembled WGS sequence"/>
</dbReference>
<keyword evidence="10" id="KW-1185">Reference proteome</keyword>
<keyword evidence="7" id="KW-0732">Signal</keyword>
<feature type="domain" description="Hydroxyproline O-arabinosyltransferase-like" evidence="8">
    <location>
        <begin position="36"/>
        <end position="213"/>
    </location>
</feature>
<dbReference type="PANTHER" id="PTHR31485">
    <property type="entry name" value="PEPTIDYL SERINE ALPHA-GALACTOSYLTRANSFERASE"/>
    <property type="match status" value="1"/>
</dbReference>
<organism evidence="9 10">
    <name type="scientific">Abeliophyllum distichum</name>
    <dbReference type="NCBI Taxonomy" id="126358"/>
    <lineage>
        <taxon>Eukaryota</taxon>
        <taxon>Viridiplantae</taxon>
        <taxon>Streptophyta</taxon>
        <taxon>Embryophyta</taxon>
        <taxon>Tracheophyta</taxon>
        <taxon>Spermatophyta</taxon>
        <taxon>Magnoliopsida</taxon>
        <taxon>eudicotyledons</taxon>
        <taxon>Gunneridae</taxon>
        <taxon>Pentapetalae</taxon>
        <taxon>asterids</taxon>
        <taxon>lamiids</taxon>
        <taxon>Lamiales</taxon>
        <taxon>Oleaceae</taxon>
        <taxon>Forsythieae</taxon>
        <taxon>Abeliophyllum</taxon>
    </lineage>
</organism>
<keyword evidence="3" id="KW-0808">Transferase</keyword>
<keyword evidence="5" id="KW-1133">Transmembrane helix</keyword>
<evidence type="ECO:0000313" key="10">
    <source>
        <dbReference type="Proteomes" id="UP001604336"/>
    </source>
</evidence>
<evidence type="ECO:0000256" key="6">
    <source>
        <dbReference type="ARBA" id="ARBA00023136"/>
    </source>
</evidence>
<dbReference type="InterPro" id="IPR044845">
    <property type="entry name" value="HPAT/SRGT1-like"/>
</dbReference>
<dbReference type="GO" id="GO:0016020">
    <property type="term" value="C:membrane"/>
    <property type="evidence" value="ECO:0007669"/>
    <property type="project" value="UniProtKB-SubCell"/>
</dbReference>
<keyword evidence="6" id="KW-0472">Membrane</keyword>
<feature type="signal peptide" evidence="7">
    <location>
        <begin position="1"/>
        <end position="22"/>
    </location>
</feature>
<name>A0ABD1SXY6_9LAMI</name>
<evidence type="ECO:0000256" key="2">
    <source>
        <dbReference type="ARBA" id="ARBA00022676"/>
    </source>
</evidence>
<proteinExistence type="predicted"/>
<feature type="chain" id="PRO_5044867389" description="Hydroxyproline O-arabinosyltransferase-like domain-containing protein" evidence="7">
    <location>
        <begin position="23"/>
        <end position="262"/>
    </location>
</feature>
<evidence type="ECO:0000313" key="9">
    <source>
        <dbReference type="EMBL" id="KAL2505311.1"/>
    </source>
</evidence>
<evidence type="ECO:0000256" key="7">
    <source>
        <dbReference type="SAM" id="SignalP"/>
    </source>
</evidence>
<comment type="subcellular location">
    <subcellularLocation>
        <location evidence="1">Membrane</location>
        <topology evidence="1">Single-pass membrane protein</topology>
    </subcellularLocation>
</comment>
<protein>
    <recommendedName>
        <fullName evidence="8">Hydroxyproline O-arabinosyltransferase-like domain-containing protein</fullName>
    </recommendedName>
</protein>
<dbReference type="InterPro" id="IPR056508">
    <property type="entry name" value="HPAT-like"/>
</dbReference>
<keyword evidence="2" id="KW-0328">Glycosyltransferase</keyword>
<gene>
    <name evidence="9" type="ORF">Adt_20932</name>
</gene>
<reference evidence="10" key="1">
    <citation type="submission" date="2024-07" db="EMBL/GenBank/DDBJ databases">
        <title>Two chromosome-level genome assemblies of Korean endemic species Abeliophyllum distichum and Forsythia ovata (Oleaceae).</title>
        <authorList>
            <person name="Jang H."/>
        </authorList>
    </citation>
    <scope>NUCLEOTIDE SEQUENCE [LARGE SCALE GENOMIC DNA]</scope>
</reference>
<keyword evidence="4" id="KW-0812">Transmembrane</keyword>
<evidence type="ECO:0000259" key="8">
    <source>
        <dbReference type="Pfam" id="PF23452"/>
    </source>
</evidence>
<dbReference type="AlphaFoldDB" id="A0ABD1SXY6"/>
<sequence length="262" mass="29718">MGVESIAVLWVVVVMGGAWVQAQEAAAEREAPWRIHTLFSVECQNYFDWQTVGFMHSYRKARQPGPVTRLLSCTEEEKKSYRGMDLAPTLEVPSMSRHPRTGDWYPAINKPAGIVHWLKHSKEAENVDWVVILDADMIIRGPIIPWELGAEKGRPVAAYYGYLIGCDNVLAKLHTKHPELCDKVGGLLAMHIDDLRALAPMWLSKTEEVREDTAHWATNYTDMEEDRDVLLILGHPFLATGRIDVIDHEIVYTFTLENLSDP</sequence>
<dbReference type="GO" id="GO:0016757">
    <property type="term" value="F:glycosyltransferase activity"/>
    <property type="evidence" value="ECO:0007669"/>
    <property type="project" value="UniProtKB-KW"/>
</dbReference>
<evidence type="ECO:0000256" key="5">
    <source>
        <dbReference type="ARBA" id="ARBA00022989"/>
    </source>
</evidence>
<comment type="caution">
    <text evidence="9">The sequence shown here is derived from an EMBL/GenBank/DDBJ whole genome shotgun (WGS) entry which is preliminary data.</text>
</comment>
<dbReference type="Pfam" id="PF23452">
    <property type="entry name" value="HPAT"/>
    <property type="match status" value="1"/>
</dbReference>
<evidence type="ECO:0000256" key="1">
    <source>
        <dbReference type="ARBA" id="ARBA00004167"/>
    </source>
</evidence>
<dbReference type="PANTHER" id="PTHR31485:SF7">
    <property type="entry name" value="PEPTIDYL SERINE ALPHA-GALACTOSYLTRANSFERASE"/>
    <property type="match status" value="1"/>
</dbReference>
<dbReference type="EMBL" id="JBFOLK010000006">
    <property type="protein sequence ID" value="KAL2505311.1"/>
    <property type="molecule type" value="Genomic_DNA"/>
</dbReference>
<accession>A0ABD1SXY6</accession>
<evidence type="ECO:0000256" key="3">
    <source>
        <dbReference type="ARBA" id="ARBA00022679"/>
    </source>
</evidence>
<evidence type="ECO:0000256" key="4">
    <source>
        <dbReference type="ARBA" id="ARBA00022692"/>
    </source>
</evidence>